<gene>
    <name evidence="2" type="ORF">CLM73_23015</name>
</gene>
<organism evidence="2 3">
    <name type="scientific">Achromobacter spanius</name>
    <dbReference type="NCBI Taxonomy" id="217203"/>
    <lineage>
        <taxon>Bacteria</taxon>
        <taxon>Pseudomonadati</taxon>
        <taxon>Pseudomonadota</taxon>
        <taxon>Betaproteobacteria</taxon>
        <taxon>Burkholderiales</taxon>
        <taxon>Alcaligenaceae</taxon>
        <taxon>Achromobacter</taxon>
    </lineage>
</organism>
<dbReference type="Proteomes" id="UP000239477">
    <property type="component" value="Chromosome"/>
</dbReference>
<sequence>MSNALAIAAVTAVIKDLLDSGMIDHAVTDALGAGVKVSALAPDAVSLDNQEDPQLNLFLHQVTPNAAWRNAALPSRDPAGERIANPPLALDLHYLLTAYGRAELQAEVLLGYALQLLHESAVLPREAVRRALDPDVVDGAILPTVYQSLRSADLASQIELLKITPAALGAEEMSRLWSALQAHYRPTAAFQVSVVLIESRRPARGALPVLTRGEAIPGTPRDRGVMVFPGLTPPLPTLLSVQPAGKQPVAVPGGAVTLQGHHLDGLARVVTLRHTTLDAERTIAVEAGTDAWLRLTMPADLPVGVYRMHATMQATDTGLRRDSNQLALVLAPEPVLPPAAATRNAGTVRITLGIAPPLLPGQAASLLLGDRELPAEPAAAPASALIFEWRDAPPAGTRFLARLRVDGIESPLVDREAVPVRYLDRQIELP</sequence>
<dbReference type="InterPro" id="IPR025351">
    <property type="entry name" value="Pvc16_N"/>
</dbReference>
<proteinExistence type="predicted"/>
<evidence type="ECO:0000313" key="2">
    <source>
        <dbReference type="EMBL" id="AVJ29733.1"/>
    </source>
</evidence>
<evidence type="ECO:0000259" key="1">
    <source>
        <dbReference type="Pfam" id="PF14065"/>
    </source>
</evidence>
<protein>
    <recommendedName>
        <fullName evidence="1">Pvc16 N-terminal domain-containing protein</fullName>
    </recommendedName>
</protein>
<reference evidence="2 3" key="1">
    <citation type="submission" date="2017-09" db="EMBL/GenBank/DDBJ databases">
        <title>Genomic, metabolic, and phenotypic characteristics of bacterial isolates from the natural microbiome of the model nematode Caenorhabditis elegans.</title>
        <authorList>
            <person name="Zimmermann J."/>
            <person name="Obeng N."/>
            <person name="Yang W."/>
            <person name="Obeng O."/>
            <person name="Kissoyan K."/>
            <person name="Pees B."/>
            <person name="Dirksen P."/>
            <person name="Hoppner M."/>
            <person name="Franke A."/>
            <person name="Rosenstiel P."/>
            <person name="Leippe M."/>
            <person name="Dierking K."/>
            <person name="Kaleta C."/>
            <person name="Schulenburg H."/>
        </authorList>
    </citation>
    <scope>NUCLEOTIDE SEQUENCE [LARGE SCALE GENOMIC DNA]</scope>
    <source>
        <strain evidence="2 3">MYb73</strain>
    </source>
</reference>
<accession>A0A2S0ICH4</accession>
<name>A0A2S0ICH4_9BURK</name>
<dbReference type="OrthoDB" id="527247at2"/>
<dbReference type="AlphaFoldDB" id="A0A2S0ICH4"/>
<dbReference type="EMBL" id="CP023270">
    <property type="protein sequence ID" value="AVJ29733.1"/>
    <property type="molecule type" value="Genomic_DNA"/>
</dbReference>
<dbReference type="Pfam" id="PF14065">
    <property type="entry name" value="Pvc16_N"/>
    <property type="match status" value="1"/>
</dbReference>
<dbReference type="RefSeq" id="WP_105240403.1">
    <property type="nucleotide sequence ID" value="NZ_CP023270.1"/>
</dbReference>
<keyword evidence="3" id="KW-1185">Reference proteome</keyword>
<evidence type="ECO:0000313" key="3">
    <source>
        <dbReference type="Proteomes" id="UP000239477"/>
    </source>
</evidence>
<feature type="domain" description="Pvc16 N-terminal" evidence="1">
    <location>
        <begin position="9"/>
        <end position="210"/>
    </location>
</feature>